<sequence>MSRPWSRRIRGADVTLDLEADFDRVIKELKADEDDVRKAMSRALRRTATTLRVMSSKRVVPELQLRKAGDFRKRLKQMRTRIKRNHGEVGIWVGLNDMGVSKFKGRASEYAGGAKFRDHEFPGAFVAKSQEGRRSIFRRKHESRFPLVEQTLPIKDRADVILEDEVLPDAVDIFMKHFVADLRARTLYGVGKEWNGRRNR</sequence>
<dbReference type="EMBL" id="WMIE01000008">
    <property type="protein sequence ID" value="MTH78749.1"/>
    <property type="molecule type" value="Genomic_DNA"/>
</dbReference>
<organism evidence="1 2">
    <name type="scientific">Paracoccus aestuariivivens</name>
    <dbReference type="NCBI Taxonomy" id="1820333"/>
    <lineage>
        <taxon>Bacteria</taxon>
        <taxon>Pseudomonadati</taxon>
        <taxon>Pseudomonadota</taxon>
        <taxon>Alphaproteobacteria</taxon>
        <taxon>Rhodobacterales</taxon>
        <taxon>Paracoccaceae</taxon>
        <taxon>Paracoccus</taxon>
    </lineage>
</organism>
<proteinExistence type="predicted"/>
<name>A0A6L6JDE0_9RHOB</name>
<dbReference type="RefSeq" id="WP_155096110.1">
    <property type="nucleotide sequence ID" value="NZ_WMIE01000008.1"/>
</dbReference>
<dbReference type="AlphaFoldDB" id="A0A6L6JDE0"/>
<evidence type="ECO:0000313" key="1">
    <source>
        <dbReference type="EMBL" id="MTH78749.1"/>
    </source>
</evidence>
<keyword evidence="2" id="KW-1185">Reference proteome</keyword>
<comment type="caution">
    <text evidence="1">The sequence shown here is derived from an EMBL/GenBank/DDBJ whole genome shotgun (WGS) entry which is preliminary data.</text>
</comment>
<evidence type="ECO:0000313" key="2">
    <source>
        <dbReference type="Proteomes" id="UP000478183"/>
    </source>
</evidence>
<reference evidence="1 2" key="1">
    <citation type="submission" date="2019-11" db="EMBL/GenBank/DDBJ databases">
        <authorList>
            <person name="Dong K."/>
        </authorList>
    </citation>
    <scope>NUCLEOTIDE SEQUENCE [LARGE SCALE GENOMIC DNA]</scope>
    <source>
        <strain evidence="1 2">NBRC 111993</strain>
    </source>
</reference>
<protein>
    <submittedName>
        <fullName evidence="1">Phage tail protein</fullName>
    </submittedName>
</protein>
<dbReference type="InterPro" id="IPR010633">
    <property type="entry name" value="Phage_lambda_GpZ"/>
</dbReference>
<dbReference type="Pfam" id="PF06763">
    <property type="entry name" value="Minor_tail_Z"/>
    <property type="match status" value="1"/>
</dbReference>
<dbReference type="Proteomes" id="UP000478183">
    <property type="component" value="Unassembled WGS sequence"/>
</dbReference>
<dbReference type="OrthoDB" id="7846618at2"/>
<gene>
    <name evidence="1" type="ORF">GL286_13535</name>
</gene>
<accession>A0A6L6JDE0</accession>